<sequence>MPPASSPKPTTKKAGAPKAKGAVRAKSGCYTCRIRRKKCDERPDAEGRCETCLRLRLQCLGFGAKRPDWLRESNNVTELRDKIKSFLASQGMIKGHSGSGPRAPEQEPPTLHLSTQNYNEPSESPPSQLLVLTDEIVRQGPISNVREEWPYPPPGAPGGPPANFEGHPGHPNSILPPVGHPAGNTPSFGAPTQDGFPHNEPYLHALPPNNSTSLVNPQWYTPNMIQHPPYAISQHHFMIVPPPLQPPQSQLRPNVPPTIVSRFGPSYTAVFLDDPTDQNYPSQQTLPTRPLTADGDLDELANHYMNTVAALQYQLADKYFLPQIFKNVIEKEGVARNAARILALVHVQRSQAPMAQALEDVQTRKRYDELLQMFSFAKEQFDDDDALAALNIISTFLFDGGNGDWERWLHVASVYSNSILNDRSRFLDYRDALMNSTDKERFIIKTTFWFDVLASVTTMKKPNFVEVIHELYNPSNQSGLSEISDDSDSLSMLSVMGCENRIVWALAKISELHVWKEHRAKSGSLSIVELSRRAEDIEMHLAPSVTPLRPRTQDDVPRLLASEVFRTSAIVYLRTIVSGDHPLVREISEAVDDAVVSLERVAAESKVNVKHVVVRSTVFAFFVCAALTTKPIKRAFLLKQLKDEGEVGNCRGILDLLQNLHVGSQKPKEVPWRSILRESRMLLV</sequence>
<dbReference type="GO" id="GO:0005634">
    <property type="term" value="C:nucleus"/>
    <property type="evidence" value="ECO:0007669"/>
    <property type="project" value="UniProtKB-SubCell"/>
</dbReference>
<feature type="domain" description="Zn(2)-C6 fungal-type" evidence="4">
    <location>
        <begin position="28"/>
        <end position="59"/>
    </location>
</feature>
<feature type="region of interest" description="Disordered" evidence="3">
    <location>
        <begin position="92"/>
        <end position="127"/>
    </location>
</feature>
<feature type="region of interest" description="Disordered" evidence="3">
    <location>
        <begin position="1"/>
        <end position="22"/>
    </location>
</feature>
<comment type="caution">
    <text evidence="5">The sequence shown here is derived from an EMBL/GenBank/DDBJ whole genome shotgun (WGS) entry which is preliminary data.</text>
</comment>
<dbReference type="Proteomes" id="UP001150238">
    <property type="component" value="Unassembled WGS sequence"/>
</dbReference>
<dbReference type="PANTHER" id="PTHR37534">
    <property type="entry name" value="TRANSCRIPTIONAL ACTIVATOR PROTEIN UGA3"/>
    <property type="match status" value="1"/>
</dbReference>
<dbReference type="InterPro" id="IPR021858">
    <property type="entry name" value="Fun_TF"/>
</dbReference>
<evidence type="ECO:0000313" key="6">
    <source>
        <dbReference type="Proteomes" id="UP001150238"/>
    </source>
</evidence>
<comment type="subcellular location">
    <subcellularLocation>
        <location evidence="1">Nucleus</location>
    </subcellularLocation>
</comment>
<name>A0A9W9B1I5_9AGAR</name>
<dbReference type="EMBL" id="JANVFS010000002">
    <property type="protein sequence ID" value="KAJ4494686.1"/>
    <property type="molecule type" value="Genomic_DNA"/>
</dbReference>
<dbReference type="InterPro" id="IPR036864">
    <property type="entry name" value="Zn2-C6_fun-type_DNA-bd_sf"/>
</dbReference>
<reference evidence="5" key="2">
    <citation type="journal article" date="2023" name="Proc. Natl. Acad. Sci. U.S.A.">
        <title>A global phylogenomic analysis of the shiitake genus Lentinula.</title>
        <authorList>
            <person name="Sierra-Patev S."/>
            <person name="Min B."/>
            <person name="Naranjo-Ortiz M."/>
            <person name="Looney B."/>
            <person name="Konkel Z."/>
            <person name="Slot J.C."/>
            <person name="Sakamoto Y."/>
            <person name="Steenwyk J.L."/>
            <person name="Rokas A."/>
            <person name="Carro J."/>
            <person name="Camarero S."/>
            <person name="Ferreira P."/>
            <person name="Molpeceres G."/>
            <person name="Ruiz-Duenas F.J."/>
            <person name="Serrano A."/>
            <person name="Henrissat B."/>
            <person name="Drula E."/>
            <person name="Hughes K.W."/>
            <person name="Mata J.L."/>
            <person name="Ishikawa N.K."/>
            <person name="Vargas-Isla R."/>
            <person name="Ushijima S."/>
            <person name="Smith C.A."/>
            <person name="Donoghue J."/>
            <person name="Ahrendt S."/>
            <person name="Andreopoulos W."/>
            <person name="He G."/>
            <person name="LaButti K."/>
            <person name="Lipzen A."/>
            <person name="Ng V."/>
            <person name="Riley R."/>
            <person name="Sandor L."/>
            <person name="Barry K."/>
            <person name="Martinez A.T."/>
            <person name="Xiao Y."/>
            <person name="Gibbons J.G."/>
            <person name="Terashima K."/>
            <person name="Grigoriev I.V."/>
            <person name="Hibbett D."/>
        </authorList>
    </citation>
    <scope>NUCLEOTIDE SEQUENCE</scope>
    <source>
        <strain evidence="5">Sp2 HRB7682 ss15</strain>
    </source>
</reference>
<dbReference type="GO" id="GO:0000981">
    <property type="term" value="F:DNA-binding transcription factor activity, RNA polymerase II-specific"/>
    <property type="evidence" value="ECO:0007669"/>
    <property type="project" value="InterPro"/>
</dbReference>
<feature type="compositionally biased region" description="Polar residues" evidence="3">
    <location>
        <begin position="112"/>
        <end position="127"/>
    </location>
</feature>
<evidence type="ECO:0000256" key="1">
    <source>
        <dbReference type="ARBA" id="ARBA00004123"/>
    </source>
</evidence>
<dbReference type="CDD" id="cd00067">
    <property type="entry name" value="GAL4"/>
    <property type="match status" value="1"/>
</dbReference>
<dbReference type="InterPro" id="IPR001138">
    <property type="entry name" value="Zn2Cys6_DnaBD"/>
</dbReference>
<dbReference type="PROSITE" id="PS50048">
    <property type="entry name" value="ZN2_CY6_FUNGAL_2"/>
    <property type="match status" value="1"/>
</dbReference>
<dbReference type="SMART" id="SM00066">
    <property type="entry name" value="GAL4"/>
    <property type="match status" value="1"/>
</dbReference>
<keyword evidence="2" id="KW-0539">Nucleus</keyword>
<gene>
    <name evidence="5" type="ORF">C8J55DRAFT_497383</name>
</gene>
<dbReference type="SUPFAM" id="SSF57701">
    <property type="entry name" value="Zn2/Cys6 DNA-binding domain"/>
    <property type="match status" value="1"/>
</dbReference>
<accession>A0A9W9B1I5</accession>
<reference evidence="5" key="1">
    <citation type="submission" date="2022-08" db="EMBL/GenBank/DDBJ databases">
        <authorList>
            <consortium name="DOE Joint Genome Institute"/>
            <person name="Min B."/>
            <person name="Riley R."/>
            <person name="Sierra-Patev S."/>
            <person name="Naranjo-Ortiz M."/>
            <person name="Looney B."/>
            <person name="Konkel Z."/>
            <person name="Slot J.C."/>
            <person name="Sakamoto Y."/>
            <person name="Steenwyk J.L."/>
            <person name="Rokas A."/>
            <person name="Carro J."/>
            <person name="Camarero S."/>
            <person name="Ferreira P."/>
            <person name="Molpeceres G."/>
            <person name="Ruiz-Duenas F.J."/>
            <person name="Serrano A."/>
            <person name="Henrissat B."/>
            <person name="Drula E."/>
            <person name="Hughes K.W."/>
            <person name="Mata J.L."/>
            <person name="Ishikawa N.K."/>
            <person name="Vargas-Isla R."/>
            <person name="Ushijima S."/>
            <person name="Smith C.A."/>
            <person name="Ahrendt S."/>
            <person name="Andreopoulos W."/>
            <person name="He G."/>
            <person name="Labutti K."/>
            <person name="Lipzen A."/>
            <person name="Ng V."/>
            <person name="Sandor L."/>
            <person name="Barry K."/>
            <person name="Martinez A.T."/>
            <person name="Xiao Y."/>
            <person name="Gibbons J.G."/>
            <person name="Terashima K."/>
            <person name="Hibbett D.S."/>
            <person name="Grigoriev I.V."/>
        </authorList>
    </citation>
    <scope>NUCLEOTIDE SEQUENCE</scope>
    <source>
        <strain evidence="5">Sp2 HRB7682 ss15</strain>
    </source>
</reference>
<dbReference type="AlphaFoldDB" id="A0A9W9B1I5"/>
<feature type="compositionally biased region" description="Low complexity" evidence="3">
    <location>
        <begin position="7"/>
        <end position="22"/>
    </location>
</feature>
<proteinExistence type="predicted"/>
<evidence type="ECO:0000313" key="5">
    <source>
        <dbReference type="EMBL" id="KAJ4494686.1"/>
    </source>
</evidence>
<feature type="region of interest" description="Disordered" evidence="3">
    <location>
        <begin position="145"/>
        <end position="190"/>
    </location>
</feature>
<dbReference type="PROSITE" id="PS00463">
    <property type="entry name" value="ZN2_CY6_FUNGAL_1"/>
    <property type="match status" value="1"/>
</dbReference>
<evidence type="ECO:0000256" key="3">
    <source>
        <dbReference type="SAM" id="MobiDB-lite"/>
    </source>
</evidence>
<organism evidence="5 6">
    <name type="scientific">Lentinula lateritia</name>
    <dbReference type="NCBI Taxonomy" id="40482"/>
    <lineage>
        <taxon>Eukaryota</taxon>
        <taxon>Fungi</taxon>
        <taxon>Dikarya</taxon>
        <taxon>Basidiomycota</taxon>
        <taxon>Agaricomycotina</taxon>
        <taxon>Agaricomycetes</taxon>
        <taxon>Agaricomycetidae</taxon>
        <taxon>Agaricales</taxon>
        <taxon>Marasmiineae</taxon>
        <taxon>Omphalotaceae</taxon>
        <taxon>Lentinula</taxon>
    </lineage>
</organism>
<evidence type="ECO:0000259" key="4">
    <source>
        <dbReference type="PROSITE" id="PS50048"/>
    </source>
</evidence>
<dbReference type="Pfam" id="PF11951">
    <property type="entry name" value="Fungal_trans_2"/>
    <property type="match status" value="1"/>
</dbReference>
<feature type="compositionally biased region" description="Pro residues" evidence="3">
    <location>
        <begin position="150"/>
        <end position="160"/>
    </location>
</feature>
<evidence type="ECO:0000256" key="2">
    <source>
        <dbReference type="ARBA" id="ARBA00023242"/>
    </source>
</evidence>
<dbReference type="Gene3D" id="4.10.240.10">
    <property type="entry name" value="Zn(2)-C6 fungal-type DNA-binding domain"/>
    <property type="match status" value="1"/>
</dbReference>
<dbReference type="PANTHER" id="PTHR37534:SF20">
    <property type="entry name" value="PRO1A C6 ZINK-FINGER PROTEIN"/>
    <property type="match status" value="1"/>
</dbReference>
<protein>
    <submittedName>
        <fullName evidence="5">Fungal-specific transcription factor domain-containing protein</fullName>
    </submittedName>
</protein>
<dbReference type="GO" id="GO:0008270">
    <property type="term" value="F:zinc ion binding"/>
    <property type="evidence" value="ECO:0007669"/>
    <property type="project" value="InterPro"/>
</dbReference>